<comment type="pathway">
    <text evidence="4">Lipid metabolism; prostaglandin biosynthesis.</text>
</comment>
<evidence type="ECO:0000256" key="19">
    <source>
        <dbReference type="ARBA" id="ARBA00023004"/>
    </source>
</evidence>
<keyword evidence="28" id="KW-0812">Transmembrane</keyword>
<keyword evidence="15" id="KW-0276">Fatty acid metabolism</keyword>
<dbReference type="AlphaFoldDB" id="E0VHJ6"/>
<dbReference type="KEGG" id="phu:Phum_PHUM212290"/>
<dbReference type="OrthoDB" id="6752260at2759"/>
<dbReference type="InterPro" id="IPR000742">
    <property type="entry name" value="EGF"/>
</dbReference>
<dbReference type="Pfam" id="PF03098">
    <property type="entry name" value="An_peroxidase"/>
    <property type="match status" value="1"/>
</dbReference>
<dbReference type="GO" id="GO:0046872">
    <property type="term" value="F:metal ion binding"/>
    <property type="evidence" value="ECO:0007669"/>
    <property type="project" value="UniProtKB-KW"/>
</dbReference>
<evidence type="ECO:0000256" key="24">
    <source>
        <dbReference type="ARBA" id="ARBA00036358"/>
    </source>
</evidence>
<keyword evidence="28" id="KW-1133">Transmembrane helix</keyword>
<evidence type="ECO:0000256" key="15">
    <source>
        <dbReference type="ARBA" id="ARBA00022832"/>
    </source>
</evidence>
<protein>
    <recommendedName>
        <fullName evidence="7">prostaglandin-endoperoxide synthase</fullName>
        <ecNumber evidence="7">1.14.99.1</ecNumber>
    </recommendedName>
</protein>
<dbReference type="GO" id="GO:0020037">
    <property type="term" value="F:heme binding"/>
    <property type="evidence" value="ECO:0007669"/>
    <property type="project" value="InterPro"/>
</dbReference>
<evidence type="ECO:0000256" key="25">
    <source>
        <dbReference type="ARBA" id="ARBA00036409"/>
    </source>
</evidence>
<dbReference type="InParanoid" id="E0VHJ6"/>
<dbReference type="EMBL" id="DS235171">
    <property type="protein sequence ID" value="EEB12882.1"/>
    <property type="molecule type" value="Genomic_DNA"/>
</dbReference>
<evidence type="ECO:0000256" key="17">
    <source>
        <dbReference type="ARBA" id="ARBA00022964"/>
    </source>
</evidence>
<evidence type="ECO:0000256" key="21">
    <source>
        <dbReference type="ARBA" id="ARBA00023160"/>
    </source>
</evidence>
<feature type="disulfide bond" evidence="27">
    <location>
        <begin position="63"/>
        <end position="72"/>
    </location>
</feature>
<dbReference type="PROSITE" id="PS50026">
    <property type="entry name" value="EGF_3"/>
    <property type="match status" value="1"/>
</dbReference>
<keyword evidence="20" id="KW-0443">Lipid metabolism</keyword>
<dbReference type="InterPro" id="IPR037120">
    <property type="entry name" value="Haem_peroxidase_sf_animal"/>
</dbReference>
<feature type="domain" description="EGF-like" evidence="29">
    <location>
        <begin position="43"/>
        <end position="73"/>
    </location>
</feature>
<keyword evidence="10" id="KW-0575">Peroxidase</keyword>
<reference evidence="30" key="1">
    <citation type="submission" date="2007-04" db="EMBL/GenBank/DDBJ databases">
        <title>Annotation of Pediculus humanus corporis strain USDA.</title>
        <authorList>
            <person name="Kirkness E."/>
            <person name="Hannick L."/>
            <person name="Hass B."/>
            <person name="Bruggner R."/>
            <person name="Lawson D."/>
            <person name="Bidwell S."/>
            <person name="Joardar V."/>
            <person name="Caler E."/>
            <person name="Walenz B."/>
            <person name="Inman J."/>
            <person name="Schobel S."/>
            <person name="Galinsky K."/>
            <person name="Amedeo P."/>
            <person name="Strausberg R."/>
        </authorList>
    </citation>
    <scope>NUCLEOTIDE SEQUENCE</scope>
    <source>
        <strain evidence="30">USDA</strain>
    </source>
</reference>
<dbReference type="Gene3D" id="2.10.25.10">
    <property type="entry name" value="Laminin"/>
    <property type="match status" value="1"/>
</dbReference>
<feature type="transmembrane region" description="Helical" evidence="28">
    <location>
        <begin position="12"/>
        <end position="30"/>
    </location>
</feature>
<keyword evidence="11" id="KW-0643">Prostaglandin biosynthesis</keyword>
<dbReference type="RefSeq" id="XP_002425620.1">
    <property type="nucleotide sequence ID" value="XM_002425575.1"/>
</dbReference>
<dbReference type="GO" id="GO:0004601">
    <property type="term" value="F:peroxidase activity"/>
    <property type="evidence" value="ECO:0007669"/>
    <property type="project" value="UniProtKB-KW"/>
</dbReference>
<evidence type="ECO:0000256" key="9">
    <source>
        <dbReference type="ARBA" id="ARBA00022516"/>
    </source>
</evidence>
<evidence type="ECO:0000256" key="3">
    <source>
        <dbReference type="ARBA" id="ARBA00004586"/>
    </source>
</evidence>
<reference evidence="31" key="3">
    <citation type="submission" date="2021-02" db="UniProtKB">
        <authorList>
            <consortium name="EnsemblMetazoa"/>
        </authorList>
    </citation>
    <scope>IDENTIFICATION</scope>
    <source>
        <strain evidence="31">USDA</strain>
    </source>
</reference>
<reference evidence="30" key="2">
    <citation type="submission" date="2007-04" db="EMBL/GenBank/DDBJ databases">
        <title>The genome of the human body louse.</title>
        <authorList>
            <consortium name="The Human Body Louse Genome Consortium"/>
            <person name="Kirkness E."/>
            <person name="Walenz B."/>
            <person name="Hass B."/>
            <person name="Bruggner R."/>
            <person name="Strausberg R."/>
        </authorList>
    </citation>
    <scope>NUCLEOTIDE SEQUENCE</scope>
    <source>
        <strain evidence="30">USDA</strain>
    </source>
</reference>
<dbReference type="GO" id="GO:0019371">
    <property type="term" value="P:cyclooxygenase pathway"/>
    <property type="evidence" value="ECO:0007669"/>
    <property type="project" value="TreeGrafter"/>
</dbReference>
<sequence>MFYVLVSIQVDFKVLLLFSIFIVIGCGIKIRTNYERDNPCCCMPCLHKGICSPVSSSTYECICPTGYYGKNCEKSTLAKWFGNLINLNQYKKQKFALTGRLFWSIINNVPLLHDCFLRQFYKSANDLGSFPVWPLTQNYVFLNSFNNNSYLLRGIPPVPIECPTPLGIKGPSKLPDIDYIYKKLFLRNQFKPCPLKTNLIFATFSQYLAYQFLKIKSSNHNNNNNNNNFIDIYNDDLNESENNVKTLRSGINGKFKTRKINGQEFPPYLEDEPSPKGKKTVFPKWAMTNKMFSVTPFMFSMATIWLREHNRVCEILVKKYPEWNDEKLYQTAKKILLGELLTITIEEYIQHLAQYKMKLIFKPNLIHNEPITFNDDMQFEFSLPFHWHQMLPDSYNIQGHHYNLSDLVFSNNRIVFDHGLDAVIDLMGRTPAGQVTFQNFGKTFGNVMKQLIEEGRKSRLHSFNDYRKYFDLKPYSSFKDLTGDKKIGKILQDLYGDIDAVEFVVGSFLEKHKDTVIPPTMILLSGPVALRGILSNPIGTSEFWKSSTFGGKIGFDIVQKATLQKLICLNLKQNCKNNVWVSFKTPINF</sequence>
<name>E0VHJ6_PEDHC</name>
<comment type="similarity">
    <text evidence="5">Belongs to the prostaglandin G/H synthase family.</text>
</comment>
<dbReference type="InterPro" id="IPR019791">
    <property type="entry name" value="Haem_peroxidase_animal"/>
</dbReference>
<evidence type="ECO:0000256" key="18">
    <source>
        <dbReference type="ARBA" id="ARBA00023002"/>
    </source>
</evidence>
<keyword evidence="27" id="KW-0245">EGF-like domain</keyword>
<keyword evidence="16" id="KW-0492">Microsome</keyword>
<evidence type="ECO:0000256" key="10">
    <source>
        <dbReference type="ARBA" id="ARBA00022559"/>
    </source>
</evidence>
<dbReference type="InterPro" id="IPR050783">
    <property type="entry name" value="Oxylipin_biosynth_metab"/>
</dbReference>
<evidence type="ECO:0000256" key="16">
    <source>
        <dbReference type="ARBA" id="ARBA00022848"/>
    </source>
</evidence>
<dbReference type="InterPro" id="IPR010255">
    <property type="entry name" value="Haem_peroxidase_sf"/>
</dbReference>
<dbReference type="EMBL" id="AAZO01002446">
    <property type="status" value="NOT_ANNOTATED_CDS"/>
    <property type="molecule type" value="Genomic_DNA"/>
</dbReference>
<dbReference type="PROSITE" id="PS01186">
    <property type="entry name" value="EGF_2"/>
    <property type="match status" value="1"/>
</dbReference>
<evidence type="ECO:0000259" key="29">
    <source>
        <dbReference type="PROSITE" id="PS50026"/>
    </source>
</evidence>
<dbReference type="CDD" id="cd00054">
    <property type="entry name" value="EGF_CA"/>
    <property type="match status" value="1"/>
</dbReference>
<dbReference type="SUPFAM" id="SSF48113">
    <property type="entry name" value="Heme-dependent peroxidases"/>
    <property type="match status" value="1"/>
</dbReference>
<comment type="cofactor">
    <cofactor evidence="1">
        <name>heme b</name>
        <dbReference type="ChEBI" id="CHEBI:60344"/>
    </cofactor>
</comment>
<keyword evidence="27" id="KW-1015">Disulfide bond</keyword>
<evidence type="ECO:0000256" key="27">
    <source>
        <dbReference type="PROSITE-ProRule" id="PRU00076"/>
    </source>
</evidence>
<organism>
    <name type="scientific">Pediculus humanus subsp. corporis</name>
    <name type="common">Body louse</name>
    <dbReference type="NCBI Taxonomy" id="121224"/>
    <lineage>
        <taxon>Eukaryota</taxon>
        <taxon>Metazoa</taxon>
        <taxon>Ecdysozoa</taxon>
        <taxon>Arthropoda</taxon>
        <taxon>Hexapoda</taxon>
        <taxon>Insecta</taxon>
        <taxon>Pterygota</taxon>
        <taxon>Neoptera</taxon>
        <taxon>Paraneoptera</taxon>
        <taxon>Psocodea</taxon>
        <taxon>Troctomorpha</taxon>
        <taxon>Phthiraptera</taxon>
        <taxon>Anoplura</taxon>
        <taxon>Pediculidae</taxon>
        <taxon>Pediculus</taxon>
    </lineage>
</organism>
<evidence type="ECO:0000256" key="8">
    <source>
        <dbReference type="ARBA" id="ARBA00022501"/>
    </source>
</evidence>
<keyword evidence="32" id="KW-1185">Reference proteome</keyword>
<comment type="subunit">
    <text evidence="6">Homodimer.</text>
</comment>
<feature type="binding site" description="axial binding residue" evidence="26">
    <location>
        <position position="388"/>
    </location>
    <ligand>
        <name>heme b</name>
        <dbReference type="ChEBI" id="CHEBI:60344"/>
    </ligand>
    <ligandPart>
        <name>Fe</name>
        <dbReference type="ChEBI" id="CHEBI:18248"/>
    </ligandPart>
</feature>
<proteinExistence type="inferred from homology"/>
<keyword evidence="17" id="KW-0223">Dioxygenase</keyword>
<accession>E0VHJ6</accession>
<keyword evidence="21" id="KW-0275">Fatty acid biosynthesis</keyword>
<evidence type="ECO:0000256" key="28">
    <source>
        <dbReference type="SAM" id="Phobius"/>
    </source>
</evidence>
<evidence type="ECO:0000256" key="14">
    <source>
        <dbReference type="ARBA" id="ARBA00022824"/>
    </source>
</evidence>
<keyword evidence="8" id="KW-0644">Prostaglandin metabolism</keyword>
<keyword evidence="12 26" id="KW-0349">Heme</keyword>
<dbReference type="PANTHER" id="PTHR11903:SF39">
    <property type="entry name" value="PROSTAGLANDIN G_H SYNTHASE 2-LIKE"/>
    <property type="match status" value="1"/>
</dbReference>
<keyword evidence="28" id="KW-0472">Membrane</keyword>
<dbReference type="EnsemblMetazoa" id="PHUM212290-RA">
    <property type="protein sequence ID" value="PHUM212290-PA"/>
    <property type="gene ID" value="PHUM212290"/>
</dbReference>
<evidence type="ECO:0000313" key="31">
    <source>
        <dbReference type="EnsemblMetazoa" id="PHUM212290-PA"/>
    </source>
</evidence>
<dbReference type="PANTHER" id="PTHR11903">
    <property type="entry name" value="PROSTAGLANDIN G/H SYNTHASE"/>
    <property type="match status" value="1"/>
</dbReference>
<dbReference type="STRING" id="121224.E0VHJ6"/>
<dbReference type="GO" id="GO:0006979">
    <property type="term" value="P:response to oxidative stress"/>
    <property type="evidence" value="ECO:0007669"/>
    <property type="project" value="InterPro"/>
</dbReference>
<comment type="subcellular location">
    <subcellularLocation>
        <location evidence="3">Endoplasmic reticulum membrane</location>
    </subcellularLocation>
    <subcellularLocation>
        <location evidence="2">Microsome membrane</location>
    </subcellularLocation>
</comment>
<dbReference type="CDD" id="cd09816">
    <property type="entry name" value="prostaglandin_endoperoxide_synthase"/>
    <property type="match status" value="1"/>
</dbReference>
<keyword evidence="19 26" id="KW-0408">Iron</keyword>
<dbReference type="eggNOG" id="KOG2408">
    <property type="taxonomic scope" value="Eukaryota"/>
</dbReference>
<dbReference type="GO" id="GO:0004666">
    <property type="term" value="F:prostaglandin-endoperoxide synthase activity"/>
    <property type="evidence" value="ECO:0007669"/>
    <property type="project" value="UniProtKB-EC"/>
</dbReference>
<evidence type="ECO:0000313" key="30">
    <source>
        <dbReference type="EMBL" id="EEB12882.1"/>
    </source>
</evidence>
<dbReference type="SUPFAM" id="SSF57196">
    <property type="entry name" value="EGF/Laminin"/>
    <property type="match status" value="1"/>
</dbReference>
<evidence type="ECO:0000256" key="23">
    <source>
        <dbReference type="ARBA" id="ARBA00036313"/>
    </source>
</evidence>
<dbReference type="GO" id="GO:0016702">
    <property type="term" value="F:oxidoreductase activity, acting on single donors with incorporation of molecular oxygen, incorporation of two atoms of oxygen"/>
    <property type="evidence" value="ECO:0007669"/>
    <property type="project" value="TreeGrafter"/>
</dbReference>
<evidence type="ECO:0000256" key="2">
    <source>
        <dbReference type="ARBA" id="ARBA00004524"/>
    </source>
</evidence>
<dbReference type="CTD" id="8237425"/>
<evidence type="ECO:0000256" key="11">
    <source>
        <dbReference type="ARBA" id="ARBA00022585"/>
    </source>
</evidence>
<evidence type="ECO:0000313" key="32">
    <source>
        <dbReference type="Proteomes" id="UP000009046"/>
    </source>
</evidence>
<evidence type="ECO:0000256" key="12">
    <source>
        <dbReference type="ARBA" id="ARBA00022617"/>
    </source>
</evidence>
<dbReference type="HOGENOM" id="CLU_022428_0_0_1"/>
<keyword evidence="13 26" id="KW-0479">Metal-binding</keyword>
<evidence type="ECO:0000256" key="7">
    <source>
        <dbReference type="ARBA" id="ARBA00012440"/>
    </source>
</evidence>
<evidence type="ECO:0000256" key="13">
    <source>
        <dbReference type="ARBA" id="ARBA00022723"/>
    </source>
</evidence>
<dbReference type="PROSITE" id="PS00022">
    <property type="entry name" value="EGF_1"/>
    <property type="match status" value="1"/>
</dbReference>
<dbReference type="EC" id="1.14.99.1" evidence="7"/>
<gene>
    <name evidence="31" type="primary">8237425</name>
    <name evidence="30" type="ORF">Phum_PHUM212290</name>
</gene>
<comment type="catalytic activity">
    <reaction evidence="24">
        <text>(9Z,12Z)-octadecadienoate + AH2 + O2 = (13S)-hydroxy-(9Z,11E)-octadecadienoate + A + H2O</text>
        <dbReference type="Rhea" id="RHEA:75451"/>
        <dbReference type="ChEBI" id="CHEBI:13193"/>
        <dbReference type="ChEBI" id="CHEBI:15377"/>
        <dbReference type="ChEBI" id="CHEBI:15379"/>
        <dbReference type="ChEBI" id="CHEBI:17499"/>
        <dbReference type="ChEBI" id="CHEBI:30245"/>
        <dbReference type="ChEBI" id="CHEBI:90850"/>
    </reaction>
    <physiologicalReaction direction="left-to-right" evidence="24">
        <dbReference type="Rhea" id="RHEA:75452"/>
    </physiologicalReaction>
</comment>
<dbReference type="PROSITE" id="PS50292">
    <property type="entry name" value="PEROXIDASE_3"/>
    <property type="match status" value="1"/>
</dbReference>
<dbReference type="Proteomes" id="UP000009046">
    <property type="component" value="Unassembled WGS sequence"/>
</dbReference>
<evidence type="ECO:0000256" key="6">
    <source>
        <dbReference type="ARBA" id="ARBA00011738"/>
    </source>
</evidence>
<dbReference type="GO" id="GO:0043005">
    <property type="term" value="C:neuron projection"/>
    <property type="evidence" value="ECO:0007669"/>
    <property type="project" value="TreeGrafter"/>
</dbReference>
<comment type="catalytic activity">
    <reaction evidence="25">
        <text>(9Z,12Z)-octadecadienoate + AH2 + O2 = (13R)-hydroxy-(9Z,11E)-octadecadienoate + A + H2O</text>
        <dbReference type="Rhea" id="RHEA:75455"/>
        <dbReference type="ChEBI" id="CHEBI:13193"/>
        <dbReference type="ChEBI" id="CHEBI:15377"/>
        <dbReference type="ChEBI" id="CHEBI:15379"/>
        <dbReference type="ChEBI" id="CHEBI:17499"/>
        <dbReference type="ChEBI" id="CHEBI:30245"/>
        <dbReference type="ChEBI" id="CHEBI:136655"/>
    </reaction>
    <physiologicalReaction direction="left-to-right" evidence="25">
        <dbReference type="Rhea" id="RHEA:75456"/>
    </physiologicalReaction>
</comment>
<evidence type="ECO:0000256" key="5">
    <source>
        <dbReference type="ARBA" id="ARBA00008928"/>
    </source>
</evidence>
<evidence type="ECO:0000256" key="4">
    <source>
        <dbReference type="ARBA" id="ARBA00004702"/>
    </source>
</evidence>
<evidence type="ECO:0000256" key="22">
    <source>
        <dbReference type="ARBA" id="ARBA00035976"/>
    </source>
</evidence>
<dbReference type="VEuPathDB" id="VectorBase:PHUM212290"/>
<dbReference type="OMA" id="MIYPPHI"/>
<evidence type="ECO:0000256" key="20">
    <source>
        <dbReference type="ARBA" id="ARBA00023098"/>
    </source>
</evidence>
<comment type="catalytic activity">
    <reaction evidence="22">
        <text>(9Z,12Z)-octadecadienoate + AH2 + O2 = (9S)-hydroxy-(10E,12Z)-octadecadienoate + A + H2O</text>
        <dbReference type="Rhea" id="RHEA:75459"/>
        <dbReference type="ChEBI" id="CHEBI:13193"/>
        <dbReference type="ChEBI" id="CHEBI:15377"/>
        <dbReference type="ChEBI" id="CHEBI:15379"/>
        <dbReference type="ChEBI" id="CHEBI:17499"/>
        <dbReference type="ChEBI" id="CHEBI:30245"/>
        <dbReference type="ChEBI" id="CHEBI:77852"/>
    </reaction>
    <physiologicalReaction direction="left-to-right" evidence="22">
        <dbReference type="Rhea" id="RHEA:75460"/>
    </physiologicalReaction>
</comment>
<keyword evidence="9" id="KW-0444">Lipid biosynthesis</keyword>
<evidence type="ECO:0000256" key="26">
    <source>
        <dbReference type="PIRSR" id="PIRSR619791-2"/>
    </source>
</evidence>
<comment type="caution">
    <text evidence="27">Lacks conserved residue(s) required for the propagation of feature annotation.</text>
</comment>
<keyword evidence="18 30" id="KW-0560">Oxidoreductase</keyword>
<dbReference type="Gene3D" id="1.10.640.10">
    <property type="entry name" value="Haem peroxidase domain superfamily, animal type"/>
    <property type="match status" value="1"/>
</dbReference>
<dbReference type="GeneID" id="8237425"/>
<comment type="catalytic activity">
    <reaction evidence="23">
        <text>(9Z,12Z)-octadecadienoate + AH2 + O2 = (9R)-hydroxy-(10E,12Z)-octadecadienoate + A + H2O</text>
        <dbReference type="Rhea" id="RHEA:75447"/>
        <dbReference type="ChEBI" id="CHEBI:13193"/>
        <dbReference type="ChEBI" id="CHEBI:15377"/>
        <dbReference type="ChEBI" id="CHEBI:15379"/>
        <dbReference type="ChEBI" id="CHEBI:17499"/>
        <dbReference type="ChEBI" id="CHEBI:30245"/>
        <dbReference type="ChEBI" id="CHEBI:77895"/>
    </reaction>
    <physiologicalReaction direction="left-to-right" evidence="23">
        <dbReference type="Rhea" id="RHEA:75448"/>
    </physiologicalReaction>
</comment>
<keyword evidence="14" id="KW-0256">Endoplasmic reticulum</keyword>
<evidence type="ECO:0000256" key="1">
    <source>
        <dbReference type="ARBA" id="ARBA00001970"/>
    </source>
</evidence>
<dbReference type="PRINTS" id="PR00457">
    <property type="entry name" value="ANPEROXIDASE"/>
</dbReference>
<dbReference type="GO" id="GO:0005789">
    <property type="term" value="C:endoplasmic reticulum membrane"/>
    <property type="evidence" value="ECO:0007669"/>
    <property type="project" value="UniProtKB-SubCell"/>
</dbReference>